<organism evidence="3 4">
    <name type="scientific">Austropuccinia psidii MF-1</name>
    <dbReference type="NCBI Taxonomy" id="1389203"/>
    <lineage>
        <taxon>Eukaryota</taxon>
        <taxon>Fungi</taxon>
        <taxon>Dikarya</taxon>
        <taxon>Basidiomycota</taxon>
        <taxon>Pucciniomycotina</taxon>
        <taxon>Pucciniomycetes</taxon>
        <taxon>Pucciniales</taxon>
        <taxon>Sphaerophragmiaceae</taxon>
        <taxon>Austropuccinia</taxon>
    </lineage>
</organism>
<dbReference type="AlphaFoldDB" id="A0A9Q3PCT5"/>
<protein>
    <submittedName>
        <fullName evidence="3">Uncharacterized protein</fullName>
    </submittedName>
</protein>
<feature type="coiled-coil region" evidence="1">
    <location>
        <begin position="331"/>
        <end position="394"/>
    </location>
</feature>
<comment type="caution">
    <text evidence="3">The sequence shown here is derived from an EMBL/GenBank/DDBJ whole genome shotgun (WGS) entry which is preliminary data.</text>
</comment>
<sequence>MTTRRGSQYSIQSDGAGLRGRIDSSKRKKKGKIPSGTESKQGSALYQRKVPEIPMISEPELKLSMSNSKRYKSHSEGSGRNLHEPVQTVLHSVQRQGLGNVAPNTPRSDEILAHTQKAPHRGGDGGILHLMESTVIQDSNQKNQGVPLQKEEGKQGRCPSSFYQQASSQETSPRREEEKEKGLEETIFPKLQDSKNPKRCHGQCLQHGQNFDGIQRQRGAKNETTPFPKEITLSPDVVNTLTELKDSGLPLKAIKNSLLSLQEINNSLSSLTKIVVQNKKEIDNIKFMVENNKPKVLIDNTQKLIQGQQELYKYIEYIKDKTFTINYDVSIDNFTEELDKFSISVEKFEEKTSSHQKLLLDHVEKSDEARMHLKDDIQSEIRLITEKMDKINEANSIMPKLSAQFCHIRSPVKPKEELTNPFITDLSHQDNNQVLMKEAPKLKEWPTFTREGEYDHMSFIKTIDMLQEDYAIPDE</sequence>
<evidence type="ECO:0000256" key="2">
    <source>
        <dbReference type="SAM" id="MobiDB-lite"/>
    </source>
</evidence>
<keyword evidence="1" id="KW-0175">Coiled coil</keyword>
<dbReference type="Proteomes" id="UP000765509">
    <property type="component" value="Unassembled WGS sequence"/>
</dbReference>
<feature type="compositionally biased region" description="Polar residues" evidence="2">
    <location>
        <begin position="1"/>
        <end position="13"/>
    </location>
</feature>
<proteinExistence type="predicted"/>
<evidence type="ECO:0000313" key="3">
    <source>
        <dbReference type="EMBL" id="MBW0556864.1"/>
    </source>
</evidence>
<feature type="compositionally biased region" description="Polar residues" evidence="2">
    <location>
        <begin position="161"/>
        <end position="171"/>
    </location>
</feature>
<evidence type="ECO:0000256" key="1">
    <source>
        <dbReference type="SAM" id="Coils"/>
    </source>
</evidence>
<reference evidence="3" key="1">
    <citation type="submission" date="2021-03" db="EMBL/GenBank/DDBJ databases">
        <title>Draft genome sequence of rust myrtle Austropuccinia psidii MF-1, a brazilian biotype.</title>
        <authorList>
            <person name="Quecine M.C."/>
            <person name="Pachon D.M.R."/>
            <person name="Bonatelli M.L."/>
            <person name="Correr F.H."/>
            <person name="Franceschini L.M."/>
            <person name="Leite T.F."/>
            <person name="Margarido G.R.A."/>
            <person name="Almeida C.A."/>
            <person name="Ferrarezi J.A."/>
            <person name="Labate C.A."/>
        </authorList>
    </citation>
    <scope>NUCLEOTIDE SEQUENCE</scope>
    <source>
        <strain evidence="3">MF-1</strain>
    </source>
</reference>
<dbReference type="EMBL" id="AVOT02064459">
    <property type="protein sequence ID" value="MBW0556864.1"/>
    <property type="molecule type" value="Genomic_DNA"/>
</dbReference>
<accession>A0A9Q3PCT5</accession>
<feature type="region of interest" description="Disordered" evidence="2">
    <location>
        <begin position="137"/>
        <end position="204"/>
    </location>
</feature>
<keyword evidence="4" id="KW-1185">Reference proteome</keyword>
<feature type="compositionally biased region" description="Polar residues" evidence="2">
    <location>
        <begin position="137"/>
        <end position="146"/>
    </location>
</feature>
<name>A0A9Q3PCT5_9BASI</name>
<feature type="region of interest" description="Disordered" evidence="2">
    <location>
        <begin position="1"/>
        <end position="86"/>
    </location>
</feature>
<feature type="compositionally biased region" description="Basic and acidic residues" evidence="2">
    <location>
        <begin position="73"/>
        <end position="83"/>
    </location>
</feature>
<evidence type="ECO:0000313" key="4">
    <source>
        <dbReference type="Proteomes" id="UP000765509"/>
    </source>
</evidence>
<gene>
    <name evidence="3" type="ORF">O181_096579</name>
</gene>
<feature type="compositionally biased region" description="Basic and acidic residues" evidence="2">
    <location>
        <begin position="172"/>
        <end position="184"/>
    </location>
</feature>